<dbReference type="GO" id="GO:0033897">
    <property type="term" value="F:ribonuclease T2 activity"/>
    <property type="evidence" value="ECO:0007669"/>
    <property type="project" value="UniProtKB-EC"/>
</dbReference>
<comment type="similarity">
    <text evidence="3 16">Belongs to the RNase T2 family.</text>
</comment>
<feature type="chain" id="PRO_5044261138" description="ribonuclease T2" evidence="17">
    <location>
        <begin position="19"/>
        <end position="413"/>
    </location>
</feature>
<evidence type="ECO:0000256" key="6">
    <source>
        <dbReference type="ARBA" id="ARBA00022554"/>
    </source>
</evidence>
<keyword evidence="9" id="KW-0255">Endonuclease</keyword>
<feature type="active site" evidence="15">
    <location>
        <position position="147"/>
    </location>
</feature>
<dbReference type="PANTHER" id="PTHR11240:SF22">
    <property type="entry name" value="RIBONUCLEASE T2"/>
    <property type="match status" value="1"/>
</dbReference>
<keyword evidence="6" id="KW-0926">Vacuole</keyword>
<dbReference type="Pfam" id="PF25488">
    <property type="entry name" value="RNaseT2L_C"/>
    <property type="match status" value="1"/>
</dbReference>
<dbReference type="InterPro" id="IPR036430">
    <property type="entry name" value="RNase_T2-like_sf"/>
</dbReference>
<dbReference type="EMBL" id="AJIX01000031">
    <property type="protein sequence ID" value="KGR07826.1"/>
    <property type="molecule type" value="Genomic_DNA"/>
</dbReference>
<name>A0AB34PQX0_CANAX</name>
<feature type="signal peptide" evidence="17">
    <location>
        <begin position="1"/>
        <end position="18"/>
    </location>
</feature>
<gene>
    <name evidence="19" type="ORF">MG3_04381</name>
</gene>
<dbReference type="InterPro" id="IPR001568">
    <property type="entry name" value="RNase_T2-like"/>
</dbReference>
<dbReference type="CDD" id="cd01061">
    <property type="entry name" value="RNase_T2_euk"/>
    <property type="match status" value="1"/>
</dbReference>
<dbReference type="GO" id="GO:0003723">
    <property type="term" value="F:RNA binding"/>
    <property type="evidence" value="ECO:0007669"/>
    <property type="project" value="InterPro"/>
</dbReference>
<dbReference type="Proteomes" id="UP000030161">
    <property type="component" value="Unassembled WGS sequence"/>
</dbReference>
<evidence type="ECO:0000256" key="7">
    <source>
        <dbReference type="ARBA" id="ARBA00022722"/>
    </source>
</evidence>
<dbReference type="AlphaFoldDB" id="A0AB34PQX0"/>
<evidence type="ECO:0000256" key="1">
    <source>
        <dbReference type="ARBA" id="ARBA00004410"/>
    </source>
</evidence>
<evidence type="ECO:0000256" key="15">
    <source>
        <dbReference type="PIRSR" id="PIRSR633697-1"/>
    </source>
</evidence>
<keyword evidence="13" id="KW-0456">Lyase</keyword>
<evidence type="ECO:0000256" key="3">
    <source>
        <dbReference type="ARBA" id="ARBA00007469"/>
    </source>
</evidence>
<dbReference type="GO" id="GO:0005775">
    <property type="term" value="C:vacuolar lumen"/>
    <property type="evidence" value="ECO:0007669"/>
    <property type="project" value="UniProtKB-SubCell"/>
</dbReference>
<evidence type="ECO:0000256" key="14">
    <source>
        <dbReference type="ARBA" id="ARBA00025494"/>
    </source>
</evidence>
<feature type="active site" evidence="15">
    <location>
        <position position="151"/>
    </location>
</feature>
<evidence type="ECO:0000256" key="5">
    <source>
        <dbReference type="ARBA" id="ARBA00022490"/>
    </source>
</evidence>
<protein>
    <recommendedName>
        <fullName evidence="4">ribonuclease T2</fullName>
        <ecNumber evidence="4">4.6.1.19</ecNumber>
    </recommendedName>
</protein>
<evidence type="ECO:0000313" key="19">
    <source>
        <dbReference type="EMBL" id="KGR07826.1"/>
    </source>
</evidence>
<dbReference type="EC" id="4.6.1.19" evidence="4"/>
<evidence type="ECO:0000313" key="20">
    <source>
        <dbReference type="Proteomes" id="UP000030161"/>
    </source>
</evidence>
<accession>A0AB34PQX0</accession>
<keyword evidence="8 17" id="KW-0732">Signal</keyword>
<evidence type="ECO:0000256" key="10">
    <source>
        <dbReference type="ARBA" id="ARBA00022801"/>
    </source>
</evidence>
<dbReference type="SUPFAM" id="SSF55895">
    <property type="entry name" value="Ribonuclease Rh-like"/>
    <property type="match status" value="1"/>
</dbReference>
<comment type="function">
    <text evidence="14">Rnase which modulates cell survival under stress conditions. Released from the vacuole to the cytoplasm during stress to promote tRNA and rRNA cleavage and to activate separately a downstream pathway that promotes cell death. Involved in cell size, vacuolar morphology and growth at high temperatures and high salt concentration.</text>
</comment>
<keyword evidence="11" id="KW-1015">Disulfide bond</keyword>
<organism evidence="19 20">
    <name type="scientific">Candida albicans P78048</name>
    <dbReference type="NCBI Taxonomy" id="1094989"/>
    <lineage>
        <taxon>Eukaryota</taxon>
        <taxon>Fungi</taxon>
        <taxon>Dikarya</taxon>
        <taxon>Ascomycota</taxon>
        <taxon>Saccharomycotina</taxon>
        <taxon>Pichiomycetes</taxon>
        <taxon>Debaryomycetaceae</taxon>
        <taxon>Candida/Lodderomyces clade</taxon>
        <taxon>Candida</taxon>
    </lineage>
</organism>
<evidence type="ECO:0000256" key="17">
    <source>
        <dbReference type="SAM" id="SignalP"/>
    </source>
</evidence>
<evidence type="ECO:0000256" key="16">
    <source>
        <dbReference type="RuleBase" id="RU004328"/>
    </source>
</evidence>
<feature type="domain" description="RNase T2-like C-terminal" evidence="18">
    <location>
        <begin position="307"/>
        <end position="397"/>
    </location>
</feature>
<evidence type="ECO:0000256" key="9">
    <source>
        <dbReference type="ARBA" id="ARBA00022759"/>
    </source>
</evidence>
<evidence type="ECO:0000256" key="12">
    <source>
        <dbReference type="ARBA" id="ARBA00023180"/>
    </source>
</evidence>
<sequence length="413" mass="45768">MKYSILAILAHLLTNIKATQEVFTLSDLPPDSCPIDSPISCSRNAQELENVNSCCYESPAGVILLTQFWDYNPATGPDNLFTQHGLWGNMCSYGYPQFCDPSLEINPNGEIIRSIIVDQFGDEELYNNMSYSWKDYHGKDSSFWAHEYNKHGTCFSTIKPSCYLSNTPKNQNLYDFFRIAIGLFNKLPTYDWLAEAGIVPTNSKTYSLSEIQSALNDKFGANVFIKCDYNHAINEIWYYHHVKGSLLQHNFLPIDSVAHTNCPSTGIKYPPKGKIAHPTLTTKTTTGTSTTIHNPTGIPARSYVHLSGKSGCLISNGKWYTSGTCATYHFKKTIDDSNIEIRSSKGICGINGNEEFTCSRAVSGGTDFQIKDGKIGYQDKFDWCFGSTTGSGSTAQTSVKLADGSCDSFQLLI</sequence>
<dbReference type="Gene3D" id="3.90.730.10">
    <property type="entry name" value="Ribonuclease T2-like"/>
    <property type="match status" value="1"/>
</dbReference>
<dbReference type="GO" id="GO:0005576">
    <property type="term" value="C:extracellular region"/>
    <property type="evidence" value="ECO:0007669"/>
    <property type="project" value="TreeGrafter"/>
</dbReference>
<evidence type="ECO:0000256" key="11">
    <source>
        <dbReference type="ARBA" id="ARBA00023157"/>
    </source>
</evidence>
<evidence type="ECO:0000256" key="8">
    <source>
        <dbReference type="ARBA" id="ARBA00022729"/>
    </source>
</evidence>
<keyword evidence="5" id="KW-0963">Cytoplasm</keyword>
<comment type="subcellular location">
    <subcellularLocation>
        <location evidence="2">Cytoplasm</location>
    </subcellularLocation>
    <subcellularLocation>
        <location evidence="1">Vacuole lumen</location>
    </subcellularLocation>
</comment>
<evidence type="ECO:0000256" key="4">
    <source>
        <dbReference type="ARBA" id="ARBA00012571"/>
    </source>
</evidence>
<evidence type="ECO:0000259" key="18">
    <source>
        <dbReference type="Pfam" id="PF25488"/>
    </source>
</evidence>
<dbReference type="PANTHER" id="PTHR11240">
    <property type="entry name" value="RIBONUCLEASE T2"/>
    <property type="match status" value="1"/>
</dbReference>
<feature type="active site" evidence="15">
    <location>
        <position position="84"/>
    </location>
</feature>
<keyword evidence="12" id="KW-0325">Glycoprotein</keyword>
<dbReference type="PROSITE" id="PS00531">
    <property type="entry name" value="RNASE_T2_2"/>
    <property type="match status" value="1"/>
</dbReference>
<dbReference type="Pfam" id="PF00445">
    <property type="entry name" value="Ribonuclease_T2"/>
    <property type="match status" value="1"/>
</dbReference>
<comment type="caution">
    <text evidence="19">The sequence shown here is derived from an EMBL/GenBank/DDBJ whole genome shotgun (WGS) entry which is preliminary data.</text>
</comment>
<dbReference type="InterPro" id="IPR057328">
    <property type="entry name" value="RNaseT2L_C"/>
</dbReference>
<dbReference type="GO" id="GO:0016787">
    <property type="term" value="F:hydrolase activity"/>
    <property type="evidence" value="ECO:0007669"/>
    <property type="project" value="UniProtKB-KW"/>
</dbReference>
<dbReference type="InterPro" id="IPR033697">
    <property type="entry name" value="Ribonuclease_T2_eukaryotic"/>
</dbReference>
<proteinExistence type="inferred from homology"/>
<keyword evidence="7" id="KW-0540">Nuclease</keyword>
<dbReference type="FunFam" id="3.90.730.10:FF:000004">
    <property type="entry name" value="Ribonuclease T2-like"/>
    <property type="match status" value="1"/>
</dbReference>
<dbReference type="GO" id="GO:0006401">
    <property type="term" value="P:RNA catabolic process"/>
    <property type="evidence" value="ECO:0007669"/>
    <property type="project" value="TreeGrafter"/>
</dbReference>
<keyword evidence="10" id="KW-0378">Hydrolase</keyword>
<dbReference type="InterPro" id="IPR033130">
    <property type="entry name" value="RNase_T2_His_AS_2"/>
</dbReference>
<evidence type="ECO:0000256" key="2">
    <source>
        <dbReference type="ARBA" id="ARBA00004496"/>
    </source>
</evidence>
<evidence type="ECO:0000256" key="13">
    <source>
        <dbReference type="ARBA" id="ARBA00023239"/>
    </source>
</evidence>
<reference evidence="19 20" key="1">
    <citation type="submission" date="2013-12" db="EMBL/GenBank/DDBJ databases">
        <title>The Genome Sequence of Candida albicans P78048.</title>
        <authorList>
            <consortium name="The Broad Institute Genome Sequencing Platform"/>
            <consortium name="The Broad Institute Genome Sequencing Center for Infectious Disease"/>
            <person name="Cuomo C."/>
            <person name="Bennett R."/>
            <person name="Hirakawa M."/>
            <person name="Noverr M."/>
            <person name="Mitchell A."/>
            <person name="Young S.K."/>
            <person name="Zeng Q."/>
            <person name="Gargeya S."/>
            <person name="Fitzgerald M."/>
            <person name="Abouelleil A."/>
            <person name="Alvarado L."/>
            <person name="Berlin A.M."/>
            <person name="Chapman S.B."/>
            <person name="Dewar J."/>
            <person name="Goldberg J."/>
            <person name="Griggs A."/>
            <person name="Gujja S."/>
            <person name="Hansen M."/>
            <person name="Howarth C."/>
            <person name="Imamovic A."/>
            <person name="Larimer J."/>
            <person name="McCowan C."/>
            <person name="Murphy C."/>
            <person name="Pearson M."/>
            <person name="Priest M."/>
            <person name="Roberts A."/>
            <person name="Saif S."/>
            <person name="Shea T."/>
            <person name="Sykes S."/>
            <person name="Wortman J."/>
            <person name="Nusbaum C."/>
            <person name="Birren B."/>
        </authorList>
    </citation>
    <scope>NUCLEOTIDE SEQUENCE [LARGE SCALE GENOMIC DNA]</scope>
    <source>
        <strain evidence="19 20">P78048</strain>
    </source>
</reference>